<feature type="transmembrane region" description="Helical" evidence="6">
    <location>
        <begin position="12"/>
        <end position="36"/>
    </location>
</feature>
<protein>
    <submittedName>
        <fullName evidence="7">Putative hydroxymethylpyrimidine transporter CytX</fullName>
    </submittedName>
</protein>
<feature type="transmembrane region" description="Helical" evidence="6">
    <location>
        <begin position="345"/>
        <end position="364"/>
    </location>
</feature>
<dbReference type="RefSeq" id="WP_062485317.1">
    <property type="nucleotide sequence ID" value="NZ_KQ960934.1"/>
</dbReference>
<dbReference type="PANTHER" id="PTHR30569:SF0">
    <property type="entry name" value="CYTOSINE PERMEASE"/>
    <property type="match status" value="1"/>
</dbReference>
<sequence length="391" mass="42163">MEHEETKSTTFSLSLLWFGAGISIAEILTGMLLAPLGFTKGFFAILIGHIIGGIIMYGAGLIGAKQGASAMETVRISFGHCGGRLFSILNVIQLIGWTAVMIISAANAANIIQAWGTTVWSIIVGVLIVIWILLGVKKLDKVNVVVMTLLFILTIVMSVVISKGTSYHLAGQMITFGAGVEMAVAMPLSWLPVIADYTRRAYKPVAGTTASCIAYFIASMWMFLIGMGVAIWTGESDIAAVMVKAGLGLCGILIVLLSTVTTTFLDAFSAGVSARSLCNAAPASSEKWMAIIATVIGVILAITVSTDTYQDFLYFIGSVFAPMTAILLADYYFLHHDHRLETVNWLNLIIWLIGFVIYRFFITFDTPVGVTFPVVVIVMIISVIIHKIVNK</sequence>
<dbReference type="PATRIC" id="fig|1588748.3.peg.515"/>
<feature type="transmembrane region" description="Helical" evidence="6">
    <location>
        <begin position="173"/>
        <end position="191"/>
    </location>
</feature>
<evidence type="ECO:0000256" key="6">
    <source>
        <dbReference type="SAM" id="Phobius"/>
    </source>
</evidence>
<organism evidence="7 8">
    <name type="scientific">Megasphaera hutchinsoni</name>
    <dbReference type="NCBI Taxonomy" id="1588748"/>
    <lineage>
        <taxon>Bacteria</taxon>
        <taxon>Bacillati</taxon>
        <taxon>Bacillota</taxon>
        <taxon>Negativicutes</taxon>
        <taxon>Veillonellales</taxon>
        <taxon>Veillonellaceae</taxon>
        <taxon>Megasphaera</taxon>
    </lineage>
</organism>
<comment type="subcellular location">
    <subcellularLocation>
        <location evidence="1">Membrane</location>
        <topology evidence="1">Multi-pass membrane protein</topology>
    </subcellularLocation>
</comment>
<name>A0A134CJB5_9FIRM</name>
<evidence type="ECO:0000256" key="3">
    <source>
        <dbReference type="ARBA" id="ARBA00022692"/>
    </source>
</evidence>
<feature type="transmembrane region" description="Helical" evidence="6">
    <location>
        <begin position="142"/>
        <end position="161"/>
    </location>
</feature>
<dbReference type="Pfam" id="PF02133">
    <property type="entry name" value="Transp_cyt_pur"/>
    <property type="match status" value="1"/>
</dbReference>
<keyword evidence="8" id="KW-1185">Reference proteome</keyword>
<comment type="caution">
    <text evidence="7">The sequence shown here is derived from an EMBL/GenBank/DDBJ whole genome shotgun (WGS) entry which is preliminary data.</text>
</comment>
<evidence type="ECO:0000256" key="1">
    <source>
        <dbReference type="ARBA" id="ARBA00004141"/>
    </source>
</evidence>
<evidence type="ECO:0000256" key="5">
    <source>
        <dbReference type="ARBA" id="ARBA00023136"/>
    </source>
</evidence>
<dbReference type="InterPro" id="IPR012732">
    <property type="entry name" value="Thia_CytX"/>
</dbReference>
<dbReference type="InterPro" id="IPR001248">
    <property type="entry name" value="Pur-cyt_permease"/>
</dbReference>
<dbReference type="GO" id="GO:0015209">
    <property type="term" value="F:cytosine transmembrane transporter activity"/>
    <property type="evidence" value="ECO:0007669"/>
    <property type="project" value="InterPro"/>
</dbReference>
<evidence type="ECO:0000256" key="4">
    <source>
        <dbReference type="ARBA" id="ARBA00022989"/>
    </source>
</evidence>
<accession>A0A134CJB5</accession>
<gene>
    <name evidence="7" type="ORF">HMPREF3182_00543</name>
</gene>
<reference evidence="8" key="1">
    <citation type="submission" date="2016-01" db="EMBL/GenBank/DDBJ databases">
        <authorList>
            <person name="Mitreva M."/>
            <person name="Pepin K.H."/>
            <person name="Mihindukulasuriya K.A."/>
            <person name="Fulton R."/>
            <person name="Fronick C."/>
            <person name="O'Laughlin M."/>
            <person name="Miner T."/>
            <person name="Herter B."/>
            <person name="Rosa B.A."/>
            <person name="Cordes M."/>
            <person name="Tomlinson C."/>
            <person name="Wollam A."/>
            <person name="Palsikar V.B."/>
            <person name="Mardis E.R."/>
            <person name="Wilson R.K."/>
        </authorList>
    </citation>
    <scope>NUCLEOTIDE SEQUENCE [LARGE SCALE GENOMIC DNA]</scope>
    <source>
        <strain evidence="8">KA00182</strain>
    </source>
</reference>
<evidence type="ECO:0000313" key="7">
    <source>
        <dbReference type="EMBL" id="KXB92313.1"/>
    </source>
</evidence>
<feature type="transmembrane region" description="Helical" evidence="6">
    <location>
        <begin position="370"/>
        <end position="389"/>
    </location>
</feature>
<dbReference type="Proteomes" id="UP000070160">
    <property type="component" value="Unassembled WGS sequence"/>
</dbReference>
<evidence type="ECO:0000256" key="2">
    <source>
        <dbReference type="ARBA" id="ARBA00008974"/>
    </source>
</evidence>
<proteinExistence type="inferred from homology"/>
<feature type="transmembrane region" description="Helical" evidence="6">
    <location>
        <begin position="212"/>
        <end position="233"/>
    </location>
</feature>
<evidence type="ECO:0000313" key="8">
    <source>
        <dbReference type="Proteomes" id="UP000070160"/>
    </source>
</evidence>
<keyword evidence="5 6" id="KW-0472">Membrane</keyword>
<comment type="similarity">
    <text evidence="2">Belongs to the purine-cytosine permease (2.A.39) family.</text>
</comment>
<dbReference type="InterPro" id="IPR030191">
    <property type="entry name" value="CodB"/>
</dbReference>
<keyword evidence="4 6" id="KW-1133">Transmembrane helix</keyword>
<dbReference type="STRING" id="1588748.HMPREF3182_00543"/>
<feature type="transmembrane region" description="Helical" evidence="6">
    <location>
        <begin position="85"/>
        <end position="106"/>
    </location>
</feature>
<dbReference type="GO" id="GO:0005886">
    <property type="term" value="C:plasma membrane"/>
    <property type="evidence" value="ECO:0007669"/>
    <property type="project" value="TreeGrafter"/>
</dbReference>
<dbReference type="NCBIfam" id="TIGR02358">
    <property type="entry name" value="thia_cytX"/>
    <property type="match status" value="1"/>
</dbReference>
<feature type="transmembrane region" description="Helical" evidence="6">
    <location>
        <begin position="112"/>
        <end position="135"/>
    </location>
</feature>
<feature type="transmembrane region" description="Helical" evidence="6">
    <location>
        <begin position="288"/>
        <end position="306"/>
    </location>
</feature>
<dbReference type="Gene3D" id="1.10.4160.10">
    <property type="entry name" value="Hydantoin permease"/>
    <property type="match status" value="1"/>
</dbReference>
<dbReference type="PANTHER" id="PTHR30569">
    <property type="entry name" value="CYTOSINE TRANSPORTER CODB"/>
    <property type="match status" value="1"/>
</dbReference>
<feature type="transmembrane region" description="Helical" evidence="6">
    <location>
        <begin position="312"/>
        <end position="333"/>
    </location>
</feature>
<keyword evidence="3 6" id="KW-0812">Transmembrane</keyword>
<dbReference type="EMBL" id="LSDT01000015">
    <property type="protein sequence ID" value="KXB92313.1"/>
    <property type="molecule type" value="Genomic_DNA"/>
</dbReference>
<feature type="transmembrane region" description="Helical" evidence="6">
    <location>
        <begin position="245"/>
        <end position="268"/>
    </location>
</feature>
<dbReference type="AlphaFoldDB" id="A0A134CJB5"/>
<feature type="transmembrane region" description="Helical" evidence="6">
    <location>
        <begin position="42"/>
        <end position="64"/>
    </location>
</feature>